<evidence type="ECO:0000259" key="11">
    <source>
        <dbReference type="Pfam" id="PF17652"/>
    </source>
</evidence>
<dbReference type="FunFam" id="1.10.287.1170:FF:000001">
    <property type="entry name" value="Endo-1,3-beta-glucanase Engl1"/>
    <property type="match status" value="1"/>
</dbReference>
<dbReference type="GO" id="GO:0071555">
    <property type="term" value="P:cell wall organization"/>
    <property type="evidence" value="ECO:0007669"/>
    <property type="project" value="UniProtKB-KW"/>
</dbReference>
<protein>
    <recommendedName>
        <fullName evidence="3">glucan endo-1,3-beta-D-glucosidase</fullName>
        <ecNumber evidence="3">3.2.1.39</ecNumber>
    </recommendedName>
</protein>
<feature type="domain" description="Glycosyl hydrolase family 81 N-terminal" evidence="10">
    <location>
        <begin position="157"/>
        <end position="453"/>
    </location>
</feature>
<sequence length="844" mass="92676">MKCSAVILANAIWLIGVQSLAVPELIPAAEPSEESHAVIARRDDGEAATYLTSYAPEDIIPTTQTVKLSTVPVPSGTKLVLPSLSDVEPQTTGVPPLLTSPIPSPTSFLQPITKITEKRSGNEPTGGVLEARQAQDILNTPIGTSAPVSSIKRRSDHPQARTGIVKSGPLQTNKFYSNFFLGSQTAPSFTFPYSVAWAKGTGPAASWGMAISHIESYQWWLGPVQYNNAVQYYINPVGIQSMILSAKELGNSTVLNVDSITPFSARVTLKKNATATPSIYFPLVQGMPYLTGRFAGGIPIIQSGVYFKSMTKASKDVKTNVRKYTFLLEDGTTWHVYAYRTSGDPLDLRIVNNGLAQSTKPFYGTVQIAKDPKTTGSETLLDDGAGVFPTTMRLNASISGSTGSYSFTYDRQGHTSGNVYIFALPHHVSSFDSTTKALAQPLKMQTQTKGIATLPGMPLRMSLSPWDGNKGGPRSNLSAAAKKAIRPIALSDVSQDMMAQTNLDSMYFSGKALLKFAQIVYLINDLLGDTALAQAGLLKLKKAYAVFANNQQPHPLVYESAWGGVVSSAAYSTGDPIADFGNTYYNDHHFHYGYHILAAAYIGKMDAAWLTQNRDYVNTLVRDIANPSSKDTWFPQFRNFDWFHGHSWAHGLFESLDGKNQESSSEDMMAAYAVKMWGTVIGDTAMVARANLQMTIMRRSFQAYYLYQQDNKVQPANFIGNKVAGVLHENKVDHSTFFSSNIEAIQGIHMIPVHAPTGYARSKTFIQQEWDVYFSKGRVDAFDNPWKSIAYADYALVNPQVAWNYFNSTSFKAEWIDGGASRSWYMAYVADHEEQIIKTLTVKH</sequence>
<comment type="similarity">
    <text evidence="2">Belongs to the glycosyl hydrolase 81 family.</text>
</comment>
<organism evidence="12 13">
    <name type="scientific">Stachybotrys elegans</name>
    <dbReference type="NCBI Taxonomy" id="80388"/>
    <lineage>
        <taxon>Eukaryota</taxon>
        <taxon>Fungi</taxon>
        <taxon>Dikarya</taxon>
        <taxon>Ascomycota</taxon>
        <taxon>Pezizomycotina</taxon>
        <taxon>Sordariomycetes</taxon>
        <taxon>Hypocreomycetidae</taxon>
        <taxon>Hypocreales</taxon>
        <taxon>Stachybotryaceae</taxon>
        <taxon>Stachybotrys</taxon>
    </lineage>
</organism>
<dbReference type="OrthoDB" id="4473401at2759"/>
<dbReference type="InterPro" id="IPR005200">
    <property type="entry name" value="Endo-beta-glucanase"/>
</dbReference>
<feature type="signal peptide" evidence="9">
    <location>
        <begin position="1"/>
        <end position="19"/>
    </location>
</feature>
<evidence type="ECO:0000256" key="9">
    <source>
        <dbReference type="SAM" id="SignalP"/>
    </source>
</evidence>
<comment type="caution">
    <text evidence="12">The sequence shown here is derived from an EMBL/GenBank/DDBJ whole genome shotgun (WGS) entry which is preliminary data.</text>
</comment>
<dbReference type="EC" id="3.2.1.39" evidence="3"/>
<dbReference type="Gene3D" id="2.70.98.30">
    <property type="entry name" value="Golgi alpha-mannosidase II, domain 4"/>
    <property type="match status" value="1"/>
</dbReference>
<keyword evidence="5" id="KW-0119">Carbohydrate metabolism</keyword>
<evidence type="ECO:0000256" key="8">
    <source>
        <dbReference type="ARBA" id="ARBA00023326"/>
    </source>
</evidence>
<dbReference type="InterPro" id="IPR040720">
    <property type="entry name" value="GH81_C"/>
</dbReference>
<dbReference type="PANTHER" id="PTHR31983">
    <property type="entry name" value="ENDO-1,3(4)-BETA-GLUCANASE 1"/>
    <property type="match status" value="1"/>
</dbReference>
<dbReference type="GO" id="GO:0009986">
    <property type="term" value="C:cell surface"/>
    <property type="evidence" value="ECO:0007669"/>
    <property type="project" value="TreeGrafter"/>
</dbReference>
<name>A0A8K0SSR4_9HYPO</name>
<dbReference type="Gene3D" id="1.10.287.1170">
    <property type="entry name" value="glycoside hydrolase family 81 endo-[beta] glucanase"/>
    <property type="match status" value="1"/>
</dbReference>
<evidence type="ECO:0000256" key="1">
    <source>
        <dbReference type="ARBA" id="ARBA00000382"/>
    </source>
</evidence>
<gene>
    <name evidence="12" type="ORF">B0I35DRAFT_467103</name>
</gene>
<evidence type="ECO:0000256" key="5">
    <source>
        <dbReference type="ARBA" id="ARBA00023277"/>
    </source>
</evidence>
<dbReference type="Gene3D" id="1.20.5.420">
    <property type="entry name" value="Immunoglobulin FC, subunit C"/>
    <property type="match status" value="1"/>
</dbReference>
<keyword evidence="13" id="KW-1185">Reference proteome</keyword>
<evidence type="ECO:0000256" key="7">
    <source>
        <dbReference type="ARBA" id="ARBA00023316"/>
    </source>
</evidence>
<evidence type="ECO:0000313" key="12">
    <source>
        <dbReference type="EMBL" id="KAH7324129.1"/>
    </source>
</evidence>
<dbReference type="InterPro" id="IPR040451">
    <property type="entry name" value="GH81_N"/>
</dbReference>
<dbReference type="GO" id="GO:0000272">
    <property type="term" value="P:polysaccharide catabolic process"/>
    <property type="evidence" value="ECO:0007669"/>
    <property type="project" value="UniProtKB-KW"/>
</dbReference>
<keyword evidence="4" id="KW-0378">Hydrolase</keyword>
<evidence type="ECO:0000256" key="4">
    <source>
        <dbReference type="ARBA" id="ARBA00022801"/>
    </source>
</evidence>
<dbReference type="GO" id="GO:0052861">
    <property type="term" value="F:endo-1,3(4)-beta-glucanase activity"/>
    <property type="evidence" value="ECO:0007669"/>
    <property type="project" value="InterPro"/>
</dbReference>
<evidence type="ECO:0000256" key="6">
    <source>
        <dbReference type="ARBA" id="ARBA00023295"/>
    </source>
</evidence>
<feature type="domain" description="Glycosyl hydrolase family 81 C-terminal" evidence="11">
    <location>
        <begin position="477"/>
        <end position="826"/>
    </location>
</feature>
<keyword evidence="7" id="KW-0961">Cell wall biogenesis/degradation</keyword>
<keyword evidence="6" id="KW-0326">Glycosidase</keyword>
<dbReference type="AlphaFoldDB" id="A0A8K0SSR4"/>
<dbReference type="GO" id="GO:0042973">
    <property type="term" value="F:glucan endo-1,3-beta-D-glucosidase activity"/>
    <property type="evidence" value="ECO:0007669"/>
    <property type="project" value="UniProtKB-EC"/>
</dbReference>
<evidence type="ECO:0000259" key="10">
    <source>
        <dbReference type="Pfam" id="PF03639"/>
    </source>
</evidence>
<evidence type="ECO:0000313" key="13">
    <source>
        <dbReference type="Proteomes" id="UP000813444"/>
    </source>
</evidence>
<dbReference type="EMBL" id="JAGPNK010000003">
    <property type="protein sequence ID" value="KAH7324129.1"/>
    <property type="molecule type" value="Genomic_DNA"/>
</dbReference>
<accession>A0A8K0SSR4</accession>
<evidence type="ECO:0000256" key="3">
    <source>
        <dbReference type="ARBA" id="ARBA00012780"/>
    </source>
</evidence>
<evidence type="ECO:0000256" key="2">
    <source>
        <dbReference type="ARBA" id="ARBA00010730"/>
    </source>
</evidence>
<reference evidence="12" key="1">
    <citation type="journal article" date="2021" name="Nat. Commun.">
        <title>Genetic determinants of endophytism in the Arabidopsis root mycobiome.</title>
        <authorList>
            <person name="Mesny F."/>
            <person name="Miyauchi S."/>
            <person name="Thiergart T."/>
            <person name="Pickel B."/>
            <person name="Atanasova L."/>
            <person name="Karlsson M."/>
            <person name="Huettel B."/>
            <person name="Barry K.W."/>
            <person name="Haridas S."/>
            <person name="Chen C."/>
            <person name="Bauer D."/>
            <person name="Andreopoulos W."/>
            <person name="Pangilinan J."/>
            <person name="LaButti K."/>
            <person name="Riley R."/>
            <person name="Lipzen A."/>
            <person name="Clum A."/>
            <person name="Drula E."/>
            <person name="Henrissat B."/>
            <person name="Kohler A."/>
            <person name="Grigoriev I.V."/>
            <person name="Martin F.M."/>
            <person name="Hacquard S."/>
        </authorList>
    </citation>
    <scope>NUCLEOTIDE SEQUENCE</scope>
    <source>
        <strain evidence="12">MPI-CAGE-CH-0235</strain>
    </source>
</reference>
<keyword evidence="9" id="KW-0732">Signal</keyword>
<comment type="catalytic activity">
    <reaction evidence="1">
        <text>Hydrolysis of (1-&gt;3)-beta-D-glucosidic linkages in (1-&gt;3)-beta-D-glucans.</text>
        <dbReference type="EC" id="3.2.1.39"/>
    </reaction>
</comment>
<keyword evidence="8" id="KW-0624">Polysaccharide degradation</keyword>
<dbReference type="Pfam" id="PF17652">
    <property type="entry name" value="Glyco_hydro81C"/>
    <property type="match status" value="1"/>
</dbReference>
<dbReference type="PROSITE" id="PS52008">
    <property type="entry name" value="GH81"/>
    <property type="match status" value="1"/>
</dbReference>
<dbReference type="PANTHER" id="PTHR31983:SF0">
    <property type="entry name" value="GLUCAN ENDO-1,3-BETA-D-GLUCOSIDASE 2"/>
    <property type="match status" value="1"/>
</dbReference>
<dbReference type="Proteomes" id="UP000813444">
    <property type="component" value="Unassembled WGS sequence"/>
</dbReference>
<dbReference type="Pfam" id="PF03639">
    <property type="entry name" value="Glyco_hydro_81"/>
    <property type="match status" value="1"/>
</dbReference>
<proteinExistence type="inferred from homology"/>
<feature type="chain" id="PRO_5035473933" description="glucan endo-1,3-beta-D-glucosidase" evidence="9">
    <location>
        <begin position="20"/>
        <end position="844"/>
    </location>
</feature>